<organism evidence="1 4">
    <name type="scientific">Puccinia graminis f. sp. tritici</name>
    <dbReference type="NCBI Taxonomy" id="56615"/>
    <lineage>
        <taxon>Eukaryota</taxon>
        <taxon>Fungi</taxon>
        <taxon>Dikarya</taxon>
        <taxon>Basidiomycota</taxon>
        <taxon>Pucciniomycotina</taxon>
        <taxon>Pucciniomycetes</taxon>
        <taxon>Pucciniales</taxon>
        <taxon>Pucciniaceae</taxon>
        <taxon>Puccinia</taxon>
    </lineage>
</organism>
<keyword evidence="4" id="KW-1185">Reference proteome</keyword>
<evidence type="ECO:0000313" key="3">
    <source>
        <dbReference type="EMBL" id="KAA1123220.1"/>
    </source>
</evidence>
<evidence type="ECO:0000313" key="4">
    <source>
        <dbReference type="Proteomes" id="UP000324748"/>
    </source>
</evidence>
<evidence type="ECO:0000313" key="1">
    <source>
        <dbReference type="EMBL" id="KAA1099417.1"/>
    </source>
</evidence>
<evidence type="ECO:0000313" key="2">
    <source>
        <dbReference type="EMBL" id="KAA1117411.1"/>
    </source>
</evidence>
<accession>A0A5B0PCU3</accession>
<dbReference type="Proteomes" id="UP000325313">
    <property type="component" value="Unassembled WGS sequence"/>
</dbReference>
<reference evidence="4 5" key="1">
    <citation type="submission" date="2019-05" db="EMBL/GenBank/DDBJ databases">
        <title>Emergence of the Ug99 lineage of the wheat stem rust pathogen through somatic hybridization.</title>
        <authorList>
            <person name="Li F."/>
            <person name="Upadhyaya N.M."/>
            <person name="Sperschneider J."/>
            <person name="Matny O."/>
            <person name="Nguyen-Phuc H."/>
            <person name="Mago R."/>
            <person name="Raley C."/>
            <person name="Miller M.E."/>
            <person name="Silverstein K.A.T."/>
            <person name="Henningsen E."/>
            <person name="Hirsch C.D."/>
            <person name="Visser B."/>
            <person name="Pretorius Z.A."/>
            <person name="Steffenson B.J."/>
            <person name="Schwessinger B."/>
            <person name="Dodds P.N."/>
            <person name="Figueroa M."/>
        </authorList>
    </citation>
    <scope>NUCLEOTIDE SEQUENCE [LARGE SCALE GENOMIC DNA]</scope>
    <source>
        <strain evidence="1">21-0</strain>
        <strain evidence="3 5">Ug99</strain>
    </source>
</reference>
<proteinExistence type="predicted"/>
<dbReference type="EMBL" id="VDEP01000210">
    <property type="protein sequence ID" value="KAA1123220.1"/>
    <property type="molecule type" value="Genomic_DNA"/>
</dbReference>
<protein>
    <submittedName>
        <fullName evidence="1">Uncharacterized protein</fullName>
    </submittedName>
</protein>
<dbReference type="AlphaFoldDB" id="A0A5B0PCU3"/>
<gene>
    <name evidence="2" type="ORF">PGT21_006629</name>
    <name evidence="1" type="ORF">PGT21_006953</name>
    <name evidence="3" type="ORF">PGTUg99_010885</name>
</gene>
<comment type="caution">
    <text evidence="1">The sequence shown here is derived from an EMBL/GenBank/DDBJ whole genome shotgun (WGS) entry which is preliminary data.</text>
</comment>
<evidence type="ECO:0000313" key="5">
    <source>
        <dbReference type="Proteomes" id="UP000325313"/>
    </source>
</evidence>
<name>A0A5B0PCU3_PUCGR</name>
<dbReference type="EMBL" id="VSWC01000054">
    <property type="protein sequence ID" value="KAA1099417.1"/>
    <property type="molecule type" value="Genomic_DNA"/>
</dbReference>
<dbReference type="EMBL" id="VSWC01000002">
    <property type="protein sequence ID" value="KAA1117411.1"/>
    <property type="molecule type" value="Genomic_DNA"/>
</dbReference>
<sequence length="112" mass="13220">MRDSNFSIVGRTKSRPATKTKTAFIQPIHNRLALEIDWQSRSKPYNTFLWASANTFNFWSHGHTDLCKKRACHNVFFYWRYNFKIIVIHFLAEVRSPPIACELVEEMSLILN</sequence>
<dbReference type="Proteomes" id="UP000324748">
    <property type="component" value="Unassembled WGS sequence"/>
</dbReference>